<dbReference type="SUPFAM" id="SSF54001">
    <property type="entry name" value="Cysteine proteinases"/>
    <property type="match status" value="1"/>
</dbReference>
<keyword evidence="1" id="KW-0732">Signal</keyword>
<evidence type="ECO:0000313" key="3">
    <source>
        <dbReference type="Proteomes" id="UP000292039"/>
    </source>
</evidence>
<comment type="caution">
    <text evidence="2">The sequence shown here is derived from an EMBL/GenBank/DDBJ whole genome shotgun (WGS) entry which is preliminary data.</text>
</comment>
<dbReference type="AlphaFoldDB" id="A0A4Q7MVJ1"/>
<dbReference type="Pfam" id="PF05708">
    <property type="entry name" value="Peptidase_C92"/>
    <property type="match status" value="1"/>
</dbReference>
<organism evidence="2 3">
    <name type="scientific">Kerstersia gyiorum</name>
    <dbReference type="NCBI Taxonomy" id="206506"/>
    <lineage>
        <taxon>Bacteria</taxon>
        <taxon>Pseudomonadati</taxon>
        <taxon>Pseudomonadota</taxon>
        <taxon>Betaproteobacteria</taxon>
        <taxon>Burkholderiales</taxon>
        <taxon>Alcaligenaceae</taxon>
        <taxon>Kerstersia</taxon>
    </lineage>
</organism>
<dbReference type="InterPro" id="IPR024453">
    <property type="entry name" value="Peptidase_C92"/>
</dbReference>
<dbReference type="InterPro" id="IPR038765">
    <property type="entry name" value="Papain-like_cys_pep_sf"/>
</dbReference>
<gene>
    <name evidence="2" type="ORF">EV679_0195</name>
</gene>
<evidence type="ECO:0000313" key="2">
    <source>
        <dbReference type="EMBL" id="RZS73011.1"/>
    </source>
</evidence>
<protein>
    <submittedName>
        <fullName evidence="2">Permuted papain-like amidase YaeF/Yiix C92 family enzyme</fullName>
    </submittedName>
</protein>
<proteinExistence type="predicted"/>
<dbReference type="RefSeq" id="WP_068373595.1">
    <property type="nucleotide sequence ID" value="NZ_CBCSEB010000003.1"/>
</dbReference>
<reference evidence="2 3" key="1">
    <citation type="submission" date="2019-02" db="EMBL/GenBank/DDBJ databases">
        <title>Genomic Encyclopedia of Type Strains, Phase IV (KMG-IV): sequencing the most valuable type-strain genomes for metagenomic binning, comparative biology and taxonomic classification.</title>
        <authorList>
            <person name="Goeker M."/>
        </authorList>
    </citation>
    <scope>NUCLEOTIDE SEQUENCE [LARGE SCALE GENOMIC DNA]</scope>
    <source>
        <strain evidence="2 3">DSM 16618</strain>
    </source>
</reference>
<dbReference type="GeneID" id="99724872"/>
<sequence>MTARTSTTRIARLCLAWAGALLSAAALAGGSSALPPDARAGDLIFREGTEPVSDAVMTVDGGGFSHVGMLLGEPGNWQVLHATPSEVPGRPDGVVIDPLEFFTDPKLSRRHVVYHVDGTDARQRAQAVAAARAGLGKPFRIADPAGTYCTTLVWQAWQDAGLDLEVEFTPLAIPLMQGQYLLPGRLAASPHLRPLADAPVTADTGAAPALATFVPSTQAVTSH</sequence>
<feature type="chain" id="PRO_5020844219" evidence="1">
    <location>
        <begin position="29"/>
        <end position="223"/>
    </location>
</feature>
<evidence type="ECO:0000256" key="1">
    <source>
        <dbReference type="SAM" id="SignalP"/>
    </source>
</evidence>
<dbReference type="EMBL" id="SGWZ01000001">
    <property type="protein sequence ID" value="RZS73011.1"/>
    <property type="molecule type" value="Genomic_DNA"/>
</dbReference>
<dbReference type="Gene3D" id="3.90.1720.10">
    <property type="entry name" value="endopeptidase domain like (from Nostoc punctiforme)"/>
    <property type="match status" value="1"/>
</dbReference>
<name>A0A4Q7MVJ1_9BURK</name>
<accession>A0A4Q7MVJ1</accession>
<dbReference type="Proteomes" id="UP000292039">
    <property type="component" value="Unassembled WGS sequence"/>
</dbReference>
<feature type="signal peptide" evidence="1">
    <location>
        <begin position="1"/>
        <end position="28"/>
    </location>
</feature>